<dbReference type="Pfam" id="PF13432">
    <property type="entry name" value="TPR_16"/>
    <property type="match status" value="3"/>
</dbReference>
<dbReference type="InterPro" id="IPR006597">
    <property type="entry name" value="Sel1-like"/>
</dbReference>
<dbReference type="PANTHER" id="PTHR45586">
    <property type="entry name" value="TPR REPEAT-CONTAINING PROTEIN PA4667"/>
    <property type="match status" value="1"/>
</dbReference>
<evidence type="ECO:0000256" key="2">
    <source>
        <dbReference type="ARBA" id="ARBA00022803"/>
    </source>
</evidence>
<feature type="repeat" description="TPR" evidence="3">
    <location>
        <begin position="649"/>
        <end position="682"/>
    </location>
</feature>
<feature type="chain" id="PRO_5013338969" description="Outer membrane lipoprotein BamD-like domain-containing protein" evidence="4">
    <location>
        <begin position="24"/>
        <end position="995"/>
    </location>
</feature>
<dbReference type="Proteomes" id="UP000187417">
    <property type="component" value="Unassembled WGS sequence"/>
</dbReference>
<evidence type="ECO:0000256" key="4">
    <source>
        <dbReference type="SAM" id="SignalP"/>
    </source>
</evidence>
<feature type="signal peptide" evidence="4">
    <location>
        <begin position="1"/>
        <end position="23"/>
    </location>
</feature>
<evidence type="ECO:0008006" key="7">
    <source>
        <dbReference type="Google" id="ProtNLM"/>
    </source>
</evidence>
<evidence type="ECO:0000313" key="6">
    <source>
        <dbReference type="Proteomes" id="UP000187417"/>
    </source>
</evidence>
<dbReference type="SUPFAM" id="SSF48452">
    <property type="entry name" value="TPR-like"/>
    <property type="match status" value="5"/>
</dbReference>
<evidence type="ECO:0000256" key="3">
    <source>
        <dbReference type="PROSITE-ProRule" id="PRU00339"/>
    </source>
</evidence>
<comment type="caution">
    <text evidence="5">The sequence shown here is derived from an EMBL/GenBank/DDBJ whole genome shotgun (WGS) entry which is preliminary data.</text>
</comment>
<sequence length="995" mass="112083">MKRNILYLLSIGICLFTCVGSHAAAPETRAHLERGRSLFDHGRWTDARYELLKAREGADRDDRLTLQQIDYQLAVCALKLGSRDAEAMLADFSKRYPESVYNNDLRFAQGLLYCSRSEYDKALACFGRVNYRALDRTRREQYDLRMGYIEFGRDDYDRAMTYFDRINPQSEFYDHALYYKSYIAYAREQYDWARSGFERLLKSEAYGEVAPYYLLQIEFKQGNYRYVVENGEELIRRASPRQRAELSRVMAEAWFRLGEYSKPLDYLDAFVQAGGEMGRDENYLYGFSLYRTARYDDAAEYLRKACGADDALTQNASYHLADCYLRGGDKQQAMQSFAMASNAEFDSAIAEDALFNYGKLQYELGGGRFNEAIQVLNRYVAQYPSSPRVRTAKELLAAAYYNSHNYDEAYEIIASYPDPDGDLLAAKQKIAYFRGLSALEKGDTEGAGRYLAESARIGISPKYNALATFWQGEIAYGRGNYDVALRDYESYLKRAPKTEPEYAMAFYNTGYCHFSKENMPRARESFVRFIELYPTQDGYRTDARNRLGDTYYSDRQFDEALKYYGQAAAASDDGADYARYQRAVTLGILGRTSEKIKALQQIIRDGRGDYLDDATYELGRTFVAQERYREGAAVLEPFVETYVYSPYRSAALSELGLAYLNLGDKKKSLSYYDMVVKTAPQSSDAKDALQGIRDIYVSEGDAGGYFDYARKSGVEGDLTAMSRDSLSFAAARRIYLSGEPASAAKSLRSYLESYPKGYYTADALYCLSDCYLKTGERSRAIETLAALADAGQNQYTHRALKMLAGMTFADERFTEAAAAYRKLADAESTAAGKAEAMNGYVRATIAAGDEERILSMADDVASYTAAGDEAWRASQFAKAGILDRRGDAAAAQKIYKVLSANVKTPEGAESAYRVIESAFRAGDTARAEKLVLDFSDKGTPHAFWLAKSFLVLGDIYVQKGDMFQARATYQSIVDGYTPADDGIVAEAKEKIKKLN</sequence>
<dbReference type="PROSITE" id="PS50005">
    <property type="entry name" value="TPR"/>
    <property type="match status" value="3"/>
</dbReference>
<dbReference type="AlphaFoldDB" id="A0A1Q6F4W4"/>
<proteinExistence type="predicted"/>
<keyword evidence="2 3" id="KW-0802">TPR repeat</keyword>
<dbReference type="Pfam" id="PF13176">
    <property type="entry name" value="TPR_7"/>
    <property type="match status" value="1"/>
</dbReference>
<dbReference type="STRING" id="28117.BHV66_07255"/>
<evidence type="ECO:0000256" key="1">
    <source>
        <dbReference type="ARBA" id="ARBA00022737"/>
    </source>
</evidence>
<dbReference type="RefSeq" id="WP_278339367.1">
    <property type="nucleotide sequence ID" value="NZ_DAIPNV010000004.1"/>
</dbReference>
<gene>
    <name evidence="5" type="ORF">BHV66_07255</name>
</gene>
<feature type="repeat" description="TPR" evidence="3">
    <location>
        <begin position="541"/>
        <end position="574"/>
    </location>
</feature>
<dbReference type="SMART" id="SM00028">
    <property type="entry name" value="TPR"/>
    <property type="match status" value="6"/>
</dbReference>
<organism evidence="5 6">
    <name type="scientific">Alistipes putredinis</name>
    <dbReference type="NCBI Taxonomy" id="28117"/>
    <lineage>
        <taxon>Bacteria</taxon>
        <taxon>Pseudomonadati</taxon>
        <taxon>Bacteroidota</taxon>
        <taxon>Bacteroidia</taxon>
        <taxon>Bacteroidales</taxon>
        <taxon>Rikenellaceae</taxon>
        <taxon>Alistipes</taxon>
    </lineage>
</organism>
<reference evidence="5 6" key="1">
    <citation type="journal article" date="2016" name="Nat. Biotechnol.">
        <title>Measurement of bacterial replication rates in microbial communities.</title>
        <authorList>
            <person name="Brown C.T."/>
            <person name="Olm M.R."/>
            <person name="Thomas B.C."/>
            <person name="Banfield J.F."/>
        </authorList>
    </citation>
    <scope>NUCLEOTIDE SEQUENCE [LARGE SCALE GENOMIC DNA]</scope>
    <source>
        <strain evidence="5">CAG:67_53_122</strain>
    </source>
</reference>
<feature type="repeat" description="TPR" evidence="3">
    <location>
        <begin position="503"/>
        <end position="536"/>
    </location>
</feature>
<dbReference type="EMBL" id="MNQH01000031">
    <property type="protein sequence ID" value="OKY93876.1"/>
    <property type="molecule type" value="Genomic_DNA"/>
</dbReference>
<dbReference type="Pfam" id="PF14559">
    <property type="entry name" value="TPR_19"/>
    <property type="match status" value="1"/>
</dbReference>
<protein>
    <recommendedName>
        <fullName evidence="7">Outer membrane lipoprotein BamD-like domain-containing protein</fullName>
    </recommendedName>
</protein>
<evidence type="ECO:0000313" key="5">
    <source>
        <dbReference type="EMBL" id="OKY93876.1"/>
    </source>
</evidence>
<dbReference type="Gene3D" id="1.25.40.10">
    <property type="entry name" value="Tetratricopeptide repeat domain"/>
    <property type="match status" value="8"/>
</dbReference>
<keyword evidence="4" id="KW-0732">Signal</keyword>
<dbReference type="PANTHER" id="PTHR45586:SF1">
    <property type="entry name" value="LIPOPOLYSACCHARIDE ASSEMBLY PROTEIN B"/>
    <property type="match status" value="1"/>
</dbReference>
<dbReference type="InterPro" id="IPR051012">
    <property type="entry name" value="CellSynth/LPSAsmb/PSIAsmb"/>
</dbReference>
<name>A0A1Q6F4W4_9BACT</name>
<keyword evidence="1" id="KW-0677">Repeat</keyword>
<dbReference type="InterPro" id="IPR019734">
    <property type="entry name" value="TPR_rpt"/>
</dbReference>
<dbReference type="InterPro" id="IPR011990">
    <property type="entry name" value="TPR-like_helical_dom_sf"/>
</dbReference>
<dbReference type="SMART" id="SM00671">
    <property type="entry name" value="SEL1"/>
    <property type="match status" value="3"/>
</dbReference>
<accession>A0A1Q6F4W4</accession>